<name>A0A4C1UQL1_EUMVA</name>
<feature type="region of interest" description="Disordered" evidence="1">
    <location>
        <begin position="129"/>
        <end position="148"/>
    </location>
</feature>
<reference evidence="2 3" key="1">
    <citation type="journal article" date="2019" name="Commun. Biol.">
        <title>The bagworm genome reveals a unique fibroin gene that provides high tensile strength.</title>
        <authorList>
            <person name="Kono N."/>
            <person name="Nakamura H."/>
            <person name="Ohtoshi R."/>
            <person name="Tomita M."/>
            <person name="Numata K."/>
            <person name="Arakawa K."/>
        </authorList>
    </citation>
    <scope>NUCLEOTIDE SEQUENCE [LARGE SCALE GENOMIC DNA]</scope>
</reference>
<accession>A0A4C1UQL1</accession>
<evidence type="ECO:0000313" key="3">
    <source>
        <dbReference type="Proteomes" id="UP000299102"/>
    </source>
</evidence>
<dbReference type="Proteomes" id="UP000299102">
    <property type="component" value="Unassembled WGS sequence"/>
</dbReference>
<organism evidence="2 3">
    <name type="scientific">Eumeta variegata</name>
    <name type="common">Bagworm moth</name>
    <name type="synonym">Eumeta japonica</name>
    <dbReference type="NCBI Taxonomy" id="151549"/>
    <lineage>
        <taxon>Eukaryota</taxon>
        <taxon>Metazoa</taxon>
        <taxon>Ecdysozoa</taxon>
        <taxon>Arthropoda</taxon>
        <taxon>Hexapoda</taxon>
        <taxon>Insecta</taxon>
        <taxon>Pterygota</taxon>
        <taxon>Neoptera</taxon>
        <taxon>Endopterygota</taxon>
        <taxon>Lepidoptera</taxon>
        <taxon>Glossata</taxon>
        <taxon>Ditrysia</taxon>
        <taxon>Tineoidea</taxon>
        <taxon>Psychidae</taxon>
        <taxon>Oiketicinae</taxon>
        <taxon>Eumeta</taxon>
    </lineage>
</organism>
<dbReference type="AlphaFoldDB" id="A0A4C1UQL1"/>
<gene>
    <name evidence="2" type="ORF">EVAR_11789_1</name>
</gene>
<comment type="caution">
    <text evidence="2">The sequence shown here is derived from an EMBL/GenBank/DDBJ whole genome shotgun (WGS) entry which is preliminary data.</text>
</comment>
<protein>
    <submittedName>
        <fullName evidence="2">Uncharacterized protein</fullName>
    </submittedName>
</protein>
<dbReference type="EMBL" id="BGZK01000205">
    <property type="protein sequence ID" value="GBP28327.1"/>
    <property type="molecule type" value="Genomic_DNA"/>
</dbReference>
<keyword evidence="3" id="KW-1185">Reference proteome</keyword>
<evidence type="ECO:0000256" key="1">
    <source>
        <dbReference type="SAM" id="MobiDB-lite"/>
    </source>
</evidence>
<evidence type="ECO:0000313" key="2">
    <source>
        <dbReference type="EMBL" id="GBP28327.1"/>
    </source>
</evidence>
<feature type="region of interest" description="Disordered" evidence="1">
    <location>
        <begin position="59"/>
        <end position="97"/>
    </location>
</feature>
<feature type="compositionally biased region" description="Basic and acidic residues" evidence="1">
    <location>
        <begin position="84"/>
        <end position="95"/>
    </location>
</feature>
<sequence length="148" mass="15535">MSAAPLRSARHLQYDARNSAAVKLRKSVAMAYKGNAGEKNEGRGALNLRIASFAGLNQSAEETNSAPAADHGRRRGARGPPARALDRSARSDASRVGDPCLRLLEPAGLTLNKYRTCGVVHQRLTCQPPSSVGAGAAASEQICKRGGN</sequence>
<proteinExistence type="predicted"/>